<dbReference type="SUPFAM" id="SSF56601">
    <property type="entry name" value="beta-lactamase/transpeptidase-like"/>
    <property type="match status" value="1"/>
</dbReference>
<evidence type="ECO:0000259" key="3">
    <source>
        <dbReference type="Pfam" id="PF00144"/>
    </source>
</evidence>
<dbReference type="RefSeq" id="WP_119103747.1">
    <property type="nucleotide sequence ID" value="NZ_QXMJ01000174.1"/>
</dbReference>
<evidence type="ECO:0000256" key="2">
    <source>
        <dbReference type="SAM" id="SignalP"/>
    </source>
</evidence>
<feature type="domain" description="Beta-lactamase-related" evidence="3">
    <location>
        <begin position="51"/>
        <end position="369"/>
    </location>
</feature>
<gene>
    <name evidence="4" type="ORF">FGD71_030360</name>
</gene>
<dbReference type="OrthoDB" id="5177574at2"/>
<dbReference type="Pfam" id="PF00144">
    <property type="entry name" value="Beta-lactamase"/>
    <property type="match status" value="1"/>
</dbReference>
<dbReference type="InterPro" id="IPR012338">
    <property type="entry name" value="Beta-lactam/transpept-like"/>
</dbReference>
<dbReference type="Proteomes" id="UP000317378">
    <property type="component" value="Unassembled WGS sequence"/>
</dbReference>
<feature type="chain" id="PRO_5038481699" evidence="2">
    <location>
        <begin position="27"/>
        <end position="381"/>
    </location>
</feature>
<organism evidence="4 5">
    <name type="scientific">Streptomyces sporangiiformans</name>
    <dbReference type="NCBI Taxonomy" id="2315329"/>
    <lineage>
        <taxon>Bacteria</taxon>
        <taxon>Bacillati</taxon>
        <taxon>Actinomycetota</taxon>
        <taxon>Actinomycetes</taxon>
        <taxon>Kitasatosporales</taxon>
        <taxon>Streptomycetaceae</taxon>
        <taxon>Streptomyces</taxon>
    </lineage>
</organism>
<dbReference type="PANTHER" id="PTHR46825">
    <property type="entry name" value="D-ALANYL-D-ALANINE-CARBOXYPEPTIDASE/ENDOPEPTIDASE AMPH"/>
    <property type="match status" value="1"/>
</dbReference>
<protein>
    <submittedName>
        <fullName evidence="4">Beta-lactamase family protein</fullName>
    </submittedName>
</protein>
<feature type="region of interest" description="Disordered" evidence="1">
    <location>
        <begin position="229"/>
        <end position="263"/>
    </location>
</feature>
<proteinExistence type="predicted"/>
<dbReference type="InterPro" id="IPR001466">
    <property type="entry name" value="Beta-lactam-related"/>
</dbReference>
<dbReference type="AlphaFoldDB" id="A0A505DH88"/>
<dbReference type="EMBL" id="VCHX02000174">
    <property type="protein sequence ID" value="TPQ18536.1"/>
    <property type="molecule type" value="Genomic_DNA"/>
</dbReference>
<feature type="signal peptide" evidence="2">
    <location>
        <begin position="1"/>
        <end position="26"/>
    </location>
</feature>
<name>A0A505DH88_9ACTN</name>
<evidence type="ECO:0000256" key="1">
    <source>
        <dbReference type="SAM" id="MobiDB-lite"/>
    </source>
</evidence>
<reference evidence="4 5" key="1">
    <citation type="submission" date="2019-06" db="EMBL/GenBank/DDBJ databases">
        <title>Streptomyces sporangiiformans sp. nov., a novel actinomycete isolated from soil in Mount Song.</title>
        <authorList>
            <person name="Han L."/>
        </authorList>
    </citation>
    <scope>NUCLEOTIDE SEQUENCE [LARGE SCALE GENOMIC DNA]</scope>
    <source>
        <strain evidence="4 5">NEAU-SSA 1</strain>
    </source>
</reference>
<dbReference type="PANTHER" id="PTHR46825:SF7">
    <property type="entry name" value="D-ALANYL-D-ALANINE CARBOXYPEPTIDASE"/>
    <property type="match status" value="1"/>
</dbReference>
<accession>A0A505DH88</accession>
<dbReference type="InterPro" id="IPR050491">
    <property type="entry name" value="AmpC-like"/>
</dbReference>
<evidence type="ECO:0000313" key="5">
    <source>
        <dbReference type="Proteomes" id="UP000317378"/>
    </source>
</evidence>
<keyword evidence="2" id="KW-0732">Signal</keyword>
<keyword evidence="5" id="KW-1185">Reference proteome</keyword>
<comment type="caution">
    <text evidence="4">The sequence shown here is derived from an EMBL/GenBank/DDBJ whole genome shotgun (WGS) entry which is preliminary data.</text>
</comment>
<sequence length="381" mass="41321">MKVRTGLSTGLIGVTAAMAVTAGTFAVPAAASAPVTDRHSPTQRAMDAAVRDGVPGVTAQAKDKYGTWSGTSGVGDIRTGQPRSPHDHYRVGSVSKTFIATVLLQLEAAGRLDLDDKVERWLPGVVRGNGHDGSRITLRQLLNHTSGIYDVLADPEYQQRVFSEEFLEHRYDTWTAEQMVAMAMRHKPDFDPGKGWNYSNTNFILGGMIIKKVTGNSYADEIQTRIIQPLGLQGTRSPGTDPRLPQPSGRGYSKLSKDPDAPIHDLTEYNPSVAGASGDAISTSADLMHFYTALLRGKLLPKTQLAEMTKTVRWNDSRRYGLGLIRYELSCGQVVWGHGGDVHGSSTAAFTTRDGRHALAFNFNGEFAGDAKAVIEAEFCK</sequence>
<dbReference type="Gene3D" id="3.40.710.10">
    <property type="entry name" value="DD-peptidase/beta-lactamase superfamily"/>
    <property type="match status" value="1"/>
</dbReference>
<evidence type="ECO:0000313" key="4">
    <source>
        <dbReference type="EMBL" id="TPQ18536.1"/>
    </source>
</evidence>